<feature type="region of interest" description="Disordered" evidence="1">
    <location>
        <begin position="1209"/>
        <end position="1228"/>
    </location>
</feature>
<feature type="region of interest" description="Disordered" evidence="1">
    <location>
        <begin position="1"/>
        <end position="60"/>
    </location>
</feature>
<dbReference type="Pfam" id="PF11915">
    <property type="entry name" value="DUF3433"/>
    <property type="match status" value="2"/>
</dbReference>
<evidence type="ECO:0000256" key="1">
    <source>
        <dbReference type="SAM" id="MobiDB-lite"/>
    </source>
</evidence>
<dbReference type="Proteomes" id="UP001521116">
    <property type="component" value="Unassembled WGS sequence"/>
</dbReference>
<evidence type="ECO:0000313" key="3">
    <source>
        <dbReference type="EMBL" id="KAL1634296.1"/>
    </source>
</evidence>
<feature type="compositionally biased region" description="Basic and acidic residues" evidence="1">
    <location>
        <begin position="1213"/>
        <end position="1222"/>
    </location>
</feature>
<feature type="transmembrane region" description="Helical" evidence="2">
    <location>
        <begin position="720"/>
        <end position="743"/>
    </location>
</feature>
<dbReference type="EMBL" id="JAJVDC020000016">
    <property type="protein sequence ID" value="KAL1634296.1"/>
    <property type="molecule type" value="Genomic_DNA"/>
</dbReference>
<feature type="compositionally biased region" description="Basic and acidic residues" evidence="1">
    <location>
        <begin position="49"/>
        <end position="60"/>
    </location>
</feature>
<evidence type="ECO:0000256" key="2">
    <source>
        <dbReference type="SAM" id="Phobius"/>
    </source>
</evidence>
<organism evidence="3 4">
    <name type="scientific">Neofusicoccum ribis</name>
    <dbReference type="NCBI Taxonomy" id="45134"/>
    <lineage>
        <taxon>Eukaryota</taxon>
        <taxon>Fungi</taxon>
        <taxon>Dikarya</taxon>
        <taxon>Ascomycota</taxon>
        <taxon>Pezizomycotina</taxon>
        <taxon>Dothideomycetes</taxon>
        <taxon>Dothideomycetes incertae sedis</taxon>
        <taxon>Botryosphaeriales</taxon>
        <taxon>Botryosphaeriaceae</taxon>
        <taxon>Neofusicoccum</taxon>
    </lineage>
</organism>
<reference evidence="3 4" key="1">
    <citation type="submission" date="2024-02" db="EMBL/GenBank/DDBJ databases">
        <title>De novo assembly and annotation of 12 fungi associated with fruit tree decline syndrome in Ontario, Canada.</title>
        <authorList>
            <person name="Sulman M."/>
            <person name="Ellouze W."/>
            <person name="Ilyukhin E."/>
        </authorList>
    </citation>
    <scope>NUCLEOTIDE SEQUENCE [LARGE SCALE GENOMIC DNA]</scope>
    <source>
        <strain evidence="3 4">M1-105</strain>
    </source>
</reference>
<feature type="transmembrane region" description="Helical" evidence="2">
    <location>
        <begin position="657"/>
        <end position="679"/>
    </location>
</feature>
<sequence>MGSVNPTGSTKRLLSEDDGASEQDSFLRGDGQASDQSSADARTGNFYNHGEKRVGKREDMDKSSMWTPHYLSRPFLLGNTVLFLLFIIGLEVLNHFSRREGGLVPVSEDRHYLWTYGPTLKYRTKQLMPWKLMTEGPVKADRSLLLNYVTTNVLWSLFSSCKAGHFLVTLGIAGTFLLRILIIVSTGLLNLQSRVLVKNTDFMLSDRFNLSKWLDDGSVNVGYTISLMKQSNASFPAGTTSELAVQSFTTSDTVNGTELSATVDVFEGSLQDCKTYQWAFNTPDAEIYMPPLKDFLPQDYIDNFSSYCVQTQSLYTELTGPAYGLQDSDTASIVVGCPNTTTAAEEDSHRIFMFLKFDLPGNMSTSSAVLCHPTYSITRRRVWTTPSGDVVRVSDSSTASQALGISPYQLTQNIKQTGVGSSFPIASSEVNVWLRAMNVTEVHNMTDYRNTTLLVDVFQRTFKTYAAQAVKTRGMESYNQTVQDSITYRSTRLAVESLALRLMEALLALLTLGSFALCVFHRTFLPLDVRSLMAHAFILSKSVDLESLLKGTGRWSQKALSNRLAGSLFSMNLWNADSTSTITVHSTAPETQDESKPPDDTQPETWWQPLAMASYYRIGIVLLPVGLFIALEVLYQYSTKHQGIADVSTEDYSRYGWLYIPTLTMAGVGLGFATLDATARTLHPFQELRKGQADVQAIFLDPARQITGPAMFQALRRGKFALTAVMLTTLLGPMLTIVTSGLYTTSVVPYEHKVALTPKDWFDISNATTDDFEYAQMSMNAPKDEVYSQAILYNNMSFPRGTYDEYAFADFQTTALKNYTNGTLAARLPAVRGELNCSSYPVYHYGNWSGIAGHGFYIAVDLPSGCVNPYGRDGMMPILTNEHSFYPPDGYFGWRGKMYWANAQLNESNYGGEFELCGDGRQHLFFAFGNYPAKLSVVHCLPYLNVLDVDVTLNLPALTVDESAPLPAVPDEASARLWNDGTTNKTSLPFPYIQSDYTENEDTFFHTLTTAYQAIPISELLHNSAENIDAVLRRMNHLYRQLAAQQLHFNQRTPLALLNASTASPGSTTSAALASPFPATAVNPARTRLVQNAVSTRLLEALLLALALCALLYFALDGGAGGGARVLPIDPGSVGARMALFAGSGLVGRLREGGGGVEEVLGGKGFEGERFRLGWWDESEGEGRRFGVDVVAEEGTREEQGGWRRLLGRKRGSRDEKGERAEVGVGEV</sequence>
<keyword evidence="2" id="KW-0472">Membrane</keyword>
<accession>A0ABR3T3Y0</accession>
<dbReference type="PANTHER" id="PTHR37544:SF1">
    <property type="entry name" value="PHOSPHORIBOSYLAMINOIMIDAZOLE-SUCCINOCARBOXAMIDE SYNTHASE"/>
    <property type="match status" value="1"/>
</dbReference>
<feature type="transmembrane region" description="Helical" evidence="2">
    <location>
        <begin position="498"/>
        <end position="520"/>
    </location>
</feature>
<keyword evidence="2" id="KW-1133">Transmembrane helix</keyword>
<keyword evidence="2" id="KW-0812">Transmembrane</keyword>
<feature type="transmembrane region" description="Helical" evidence="2">
    <location>
        <begin position="75"/>
        <end position="93"/>
    </location>
</feature>
<dbReference type="InterPro" id="IPR021840">
    <property type="entry name" value="DUF3433"/>
</dbReference>
<feature type="transmembrane region" description="Helical" evidence="2">
    <location>
        <begin position="615"/>
        <end position="637"/>
    </location>
</feature>
<dbReference type="PANTHER" id="PTHR37544">
    <property type="entry name" value="SPRAY-RELATED"/>
    <property type="match status" value="1"/>
</dbReference>
<comment type="caution">
    <text evidence="3">The sequence shown here is derived from an EMBL/GenBank/DDBJ whole genome shotgun (WGS) entry which is preliminary data.</text>
</comment>
<proteinExistence type="predicted"/>
<feature type="transmembrane region" description="Helical" evidence="2">
    <location>
        <begin position="166"/>
        <end position="189"/>
    </location>
</feature>
<gene>
    <name evidence="3" type="ORF">SLS56_002306</name>
</gene>
<name>A0ABR3T3Y0_9PEZI</name>
<feature type="transmembrane region" description="Helical" evidence="2">
    <location>
        <begin position="1098"/>
        <end position="1116"/>
    </location>
</feature>
<feature type="compositionally biased region" description="Polar residues" evidence="1">
    <location>
        <begin position="1"/>
        <end position="12"/>
    </location>
</feature>
<keyword evidence="4" id="KW-1185">Reference proteome</keyword>
<protein>
    <submittedName>
        <fullName evidence="3">Uncharacterized protein</fullName>
    </submittedName>
</protein>
<evidence type="ECO:0000313" key="4">
    <source>
        <dbReference type="Proteomes" id="UP001521116"/>
    </source>
</evidence>